<dbReference type="PANTHER" id="PTHR21054">
    <property type="entry name" value="ZINC METALLOPROTEINASE-RELATED"/>
    <property type="match status" value="1"/>
</dbReference>
<proteinExistence type="predicted"/>
<dbReference type="Pfam" id="PF12044">
    <property type="entry name" value="Metallopep"/>
    <property type="match status" value="1"/>
</dbReference>
<organism evidence="1">
    <name type="scientific">Schistocephalus solidus</name>
    <name type="common">Tapeworm</name>
    <dbReference type="NCBI Taxonomy" id="70667"/>
    <lineage>
        <taxon>Eukaryota</taxon>
        <taxon>Metazoa</taxon>
        <taxon>Spiralia</taxon>
        <taxon>Lophotrochozoa</taxon>
        <taxon>Platyhelminthes</taxon>
        <taxon>Cestoda</taxon>
        <taxon>Eucestoda</taxon>
        <taxon>Diphyllobothriidea</taxon>
        <taxon>Diphyllobothriidae</taxon>
        <taxon>Schistocephalus</taxon>
    </lineage>
</organism>
<name>A0A183TA62_SCHSO</name>
<dbReference type="InterPro" id="IPR053002">
    <property type="entry name" value="Metalloproteinase_M10B"/>
</dbReference>
<dbReference type="SUPFAM" id="SSF55486">
    <property type="entry name" value="Metalloproteases ('zincins'), catalytic domain"/>
    <property type="match status" value="1"/>
</dbReference>
<dbReference type="InterPro" id="IPR021917">
    <property type="entry name" value="Unchr_Zn-peptidase-like"/>
</dbReference>
<sequence length="380" mass="42000">LMIKIVNAYDGMTVHYPLLLLKGSVGGYCGCSQITVNILDSTFEIFEIKSHLSARHFKTLTPLFHGTNELTVACSHHAVSLHLHYLRAGGGPYVRPVYMTFTGDDGKFQAPEDVDCSPLSACKRIGLAVRLLQSILAESIYAEVGIRRTFACAEDKIKPETPAPMIPTSTSSAAVWCVESSLSLSQCLKISPNELWTIVARDLVRSFPYDLPNTKWLVILSCARYKPLEASEPTPSTHEEILLHSSGADGLALFGPGTLYIWPESLDDLTTVLTNTEKVDRRRFMDDSAHRWTFWANYATSLGTMLHELGHCFDLDHTPEGIMRRGGDDANLVLAFPPPGIPTAQRPQIIGVSVLKTSLLRGYGQRLNGPFVEWHYGVAR</sequence>
<protein>
    <submittedName>
        <fullName evidence="1">Putative zinc metalloproteinase C607.06c</fullName>
    </submittedName>
</protein>
<dbReference type="AlphaFoldDB" id="A0A183TA62"/>
<evidence type="ECO:0000313" key="1">
    <source>
        <dbReference type="WBParaSite" id="SSLN_0001386301-mRNA-1"/>
    </source>
</evidence>
<accession>A0A183TA62</accession>
<dbReference type="WBParaSite" id="SSLN_0001386301-mRNA-1">
    <property type="protein sequence ID" value="SSLN_0001386301-mRNA-1"/>
    <property type="gene ID" value="SSLN_0001386301"/>
</dbReference>
<dbReference type="PANTHER" id="PTHR21054:SF2">
    <property type="entry name" value="MIP04191P"/>
    <property type="match status" value="1"/>
</dbReference>
<reference evidence="1" key="1">
    <citation type="submission" date="2016-06" db="UniProtKB">
        <authorList>
            <consortium name="WormBaseParasite"/>
        </authorList>
    </citation>
    <scope>IDENTIFICATION</scope>
</reference>